<sequence>MSVTRQPPQTRKSIMQWLPNELLTLATHHATARDLASLCRTAHLMRNLAIPTLYRNVALCNAAQLEKFVRTMSLSPESTESLPLSSYVRQLKMRNGQSPEEMIQGLSLQLISAADSVLGRLSNLEKLELLVFVTTPFIGFLTTAHFPRLANFSYIVRPEAAPFLPEFLHQHRTTITEMSLVAFEPVALPTPIDLPLLHTFCGATSLFPFLNVEAGADALRSVYFMCLSPNERDLDKPLEHLGKAPAVETVVFFSANPVLSDASILETMARYAPNLQSIGFQHLFPCEAIGLTAARALAPHLKKFTALSSLVFSMTESDNEDDEKENKNEMITVELWSEACKTLSKITINGRQWAALKGGRWSIVRRITGIGAIPGLIFDARQY</sequence>
<dbReference type="Proteomes" id="UP001362999">
    <property type="component" value="Unassembled WGS sequence"/>
</dbReference>
<evidence type="ECO:0008006" key="3">
    <source>
        <dbReference type="Google" id="ProtNLM"/>
    </source>
</evidence>
<accession>A0AAW0AWV6</accession>
<dbReference type="EMBL" id="JAWWNJ010000047">
    <property type="protein sequence ID" value="KAK7017729.1"/>
    <property type="molecule type" value="Genomic_DNA"/>
</dbReference>
<proteinExistence type="predicted"/>
<reference evidence="1 2" key="1">
    <citation type="journal article" date="2024" name="J Genomics">
        <title>Draft genome sequencing and assembly of Favolaschia claudopus CIRM-BRFM 2984 isolated from oak limbs.</title>
        <authorList>
            <person name="Navarro D."/>
            <person name="Drula E."/>
            <person name="Chaduli D."/>
            <person name="Cazenave R."/>
            <person name="Ahrendt S."/>
            <person name="Wang J."/>
            <person name="Lipzen A."/>
            <person name="Daum C."/>
            <person name="Barry K."/>
            <person name="Grigoriev I.V."/>
            <person name="Favel A."/>
            <person name="Rosso M.N."/>
            <person name="Martin F."/>
        </authorList>
    </citation>
    <scope>NUCLEOTIDE SEQUENCE [LARGE SCALE GENOMIC DNA]</scope>
    <source>
        <strain evidence="1 2">CIRM-BRFM 2984</strain>
    </source>
</reference>
<evidence type="ECO:0000313" key="2">
    <source>
        <dbReference type="Proteomes" id="UP001362999"/>
    </source>
</evidence>
<evidence type="ECO:0000313" key="1">
    <source>
        <dbReference type="EMBL" id="KAK7017729.1"/>
    </source>
</evidence>
<protein>
    <recommendedName>
        <fullName evidence="3">F-box domain-containing protein</fullName>
    </recommendedName>
</protein>
<name>A0AAW0AWV6_9AGAR</name>
<keyword evidence="2" id="KW-1185">Reference proteome</keyword>
<gene>
    <name evidence="1" type="ORF">R3P38DRAFT_2985131</name>
</gene>
<comment type="caution">
    <text evidence="1">The sequence shown here is derived from an EMBL/GenBank/DDBJ whole genome shotgun (WGS) entry which is preliminary data.</text>
</comment>
<dbReference type="AlphaFoldDB" id="A0AAW0AWV6"/>
<organism evidence="1 2">
    <name type="scientific">Favolaschia claudopus</name>
    <dbReference type="NCBI Taxonomy" id="2862362"/>
    <lineage>
        <taxon>Eukaryota</taxon>
        <taxon>Fungi</taxon>
        <taxon>Dikarya</taxon>
        <taxon>Basidiomycota</taxon>
        <taxon>Agaricomycotina</taxon>
        <taxon>Agaricomycetes</taxon>
        <taxon>Agaricomycetidae</taxon>
        <taxon>Agaricales</taxon>
        <taxon>Marasmiineae</taxon>
        <taxon>Mycenaceae</taxon>
        <taxon>Favolaschia</taxon>
    </lineage>
</organism>